<name>A0A916XMB5_9BURK</name>
<protein>
    <recommendedName>
        <fullName evidence="1">Uracil-DNA glycosylase-like domain-containing protein</fullName>
    </recommendedName>
</protein>
<organism evidence="2 3">
    <name type="scientific">Undibacterium terreum</name>
    <dbReference type="NCBI Taxonomy" id="1224302"/>
    <lineage>
        <taxon>Bacteria</taxon>
        <taxon>Pseudomonadati</taxon>
        <taxon>Pseudomonadota</taxon>
        <taxon>Betaproteobacteria</taxon>
        <taxon>Burkholderiales</taxon>
        <taxon>Oxalobacteraceae</taxon>
        <taxon>Undibacterium</taxon>
    </lineage>
</organism>
<evidence type="ECO:0000313" key="3">
    <source>
        <dbReference type="Proteomes" id="UP000637423"/>
    </source>
</evidence>
<reference evidence="2" key="2">
    <citation type="submission" date="2020-09" db="EMBL/GenBank/DDBJ databases">
        <authorList>
            <person name="Sun Q."/>
            <person name="Zhou Y."/>
        </authorList>
    </citation>
    <scope>NUCLEOTIDE SEQUENCE</scope>
    <source>
        <strain evidence="2">CGMCC 1.10998</strain>
    </source>
</reference>
<comment type="caution">
    <text evidence="2">The sequence shown here is derived from an EMBL/GenBank/DDBJ whole genome shotgun (WGS) entry which is preliminary data.</text>
</comment>
<evidence type="ECO:0000259" key="1">
    <source>
        <dbReference type="Pfam" id="PF03167"/>
    </source>
</evidence>
<keyword evidence="3" id="KW-1185">Reference proteome</keyword>
<gene>
    <name evidence="2" type="ORF">GCM10011396_33790</name>
</gene>
<dbReference type="InterPro" id="IPR036895">
    <property type="entry name" value="Uracil-DNA_glycosylase-like_sf"/>
</dbReference>
<dbReference type="Gene3D" id="3.40.470.10">
    <property type="entry name" value="Uracil-DNA glycosylase-like domain"/>
    <property type="match status" value="1"/>
</dbReference>
<dbReference type="EMBL" id="BMED01000003">
    <property type="protein sequence ID" value="GGC83633.1"/>
    <property type="molecule type" value="Genomic_DNA"/>
</dbReference>
<dbReference type="SUPFAM" id="SSF52141">
    <property type="entry name" value="Uracil-DNA glycosylase-like"/>
    <property type="match status" value="1"/>
</dbReference>
<dbReference type="Pfam" id="PF03167">
    <property type="entry name" value="UDG"/>
    <property type="match status" value="1"/>
</dbReference>
<dbReference type="CDD" id="cd10035">
    <property type="entry name" value="UDG_like"/>
    <property type="match status" value="1"/>
</dbReference>
<sequence length="174" mass="19631">MLNQAENEPVDAIWIGRDLGYRGGRRTGLALTDDVHIDQHAKRWNFVAKRSTMGSAIAERTAAVIWSKLDQIDARIFLWNVFPLHPHEADHPFTNRQHNARERCAGEELLQELIGLLRPSRIVAIGNDASAAANRVTDTVPVICVRHPSYGGQTQFLRQIEELYGSPPRTRSLF</sequence>
<evidence type="ECO:0000313" key="2">
    <source>
        <dbReference type="EMBL" id="GGC83633.1"/>
    </source>
</evidence>
<dbReference type="AlphaFoldDB" id="A0A916XMB5"/>
<proteinExistence type="predicted"/>
<dbReference type="Proteomes" id="UP000637423">
    <property type="component" value="Unassembled WGS sequence"/>
</dbReference>
<feature type="domain" description="Uracil-DNA glycosylase-like" evidence="1">
    <location>
        <begin position="71"/>
        <end position="152"/>
    </location>
</feature>
<accession>A0A916XMB5</accession>
<dbReference type="InterPro" id="IPR005122">
    <property type="entry name" value="Uracil-DNA_glycosylase-like"/>
</dbReference>
<reference evidence="2" key="1">
    <citation type="journal article" date="2014" name="Int. J. Syst. Evol. Microbiol.">
        <title>Complete genome sequence of Corynebacterium casei LMG S-19264T (=DSM 44701T), isolated from a smear-ripened cheese.</title>
        <authorList>
            <consortium name="US DOE Joint Genome Institute (JGI-PGF)"/>
            <person name="Walter F."/>
            <person name="Albersmeier A."/>
            <person name="Kalinowski J."/>
            <person name="Ruckert C."/>
        </authorList>
    </citation>
    <scope>NUCLEOTIDE SEQUENCE</scope>
    <source>
        <strain evidence="2">CGMCC 1.10998</strain>
    </source>
</reference>